<protein>
    <submittedName>
        <fullName evidence="13">Cytochrome c family protein</fullName>
    </submittedName>
</protein>
<dbReference type="PROSITE" id="PS51007">
    <property type="entry name" value="CYTC"/>
    <property type="match status" value="1"/>
</dbReference>
<dbReference type="Proteomes" id="UP000321638">
    <property type="component" value="Unassembled WGS sequence"/>
</dbReference>
<keyword evidence="3" id="KW-1003">Cell membrane</keyword>
<evidence type="ECO:0000256" key="11">
    <source>
        <dbReference type="PROSITE-ProRule" id="PRU00433"/>
    </source>
</evidence>
<dbReference type="AlphaFoldDB" id="A0A5C8PL64"/>
<keyword evidence="10" id="KW-0472">Membrane</keyword>
<keyword evidence="9 11" id="KW-0408">Iron</keyword>
<keyword evidence="5" id="KW-0812">Transmembrane</keyword>
<evidence type="ECO:0000256" key="6">
    <source>
        <dbReference type="ARBA" id="ARBA00022723"/>
    </source>
</evidence>
<keyword evidence="2" id="KW-0813">Transport</keyword>
<dbReference type="GO" id="GO:0020037">
    <property type="term" value="F:heme binding"/>
    <property type="evidence" value="ECO:0007669"/>
    <property type="project" value="InterPro"/>
</dbReference>
<evidence type="ECO:0000256" key="5">
    <source>
        <dbReference type="ARBA" id="ARBA00022692"/>
    </source>
</evidence>
<evidence type="ECO:0000256" key="9">
    <source>
        <dbReference type="ARBA" id="ARBA00023004"/>
    </source>
</evidence>
<dbReference type="GO" id="GO:0046872">
    <property type="term" value="F:metal ion binding"/>
    <property type="evidence" value="ECO:0007669"/>
    <property type="project" value="UniProtKB-KW"/>
</dbReference>
<evidence type="ECO:0000313" key="13">
    <source>
        <dbReference type="EMBL" id="TXL74450.1"/>
    </source>
</evidence>
<evidence type="ECO:0000256" key="3">
    <source>
        <dbReference type="ARBA" id="ARBA00022475"/>
    </source>
</evidence>
<dbReference type="OrthoDB" id="9805828at2"/>
<dbReference type="PANTHER" id="PTHR11961">
    <property type="entry name" value="CYTOCHROME C"/>
    <property type="match status" value="1"/>
</dbReference>
<dbReference type="GO" id="GO:0009055">
    <property type="term" value="F:electron transfer activity"/>
    <property type="evidence" value="ECO:0007669"/>
    <property type="project" value="InterPro"/>
</dbReference>
<evidence type="ECO:0000313" key="14">
    <source>
        <dbReference type="Proteomes" id="UP000321638"/>
    </source>
</evidence>
<evidence type="ECO:0000256" key="10">
    <source>
        <dbReference type="ARBA" id="ARBA00023136"/>
    </source>
</evidence>
<evidence type="ECO:0000256" key="8">
    <source>
        <dbReference type="ARBA" id="ARBA00022989"/>
    </source>
</evidence>
<evidence type="ECO:0000256" key="7">
    <source>
        <dbReference type="ARBA" id="ARBA00022982"/>
    </source>
</evidence>
<reference evidence="13 14" key="1">
    <citation type="submission" date="2019-06" db="EMBL/GenBank/DDBJ databases">
        <title>New taxonomy in bacterial strain CC-CFT640, isolated from vineyard.</title>
        <authorList>
            <person name="Lin S.-Y."/>
            <person name="Tsai C.-F."/>
            <person name="Young C.-C."/>
        </authorList>
    </citation>
    <scope>NUCLEOTIDE SEQUENCE [LARGE SCALE GENOMIC DNA]</scope>
    <source>
        <strain evidence="13 14">CC-CFT640</strain>
    </source>
</reference>
<evidence type="ECO:0000256" key="2">
    <source>
        <dbReference type="ARBA" id="ARBA00022448"/>
    </source>
</evidence>
<dbReference type="Pfam" id="PF00034">
    <property type="entry name" value="Cytochrom_C"/>
    <property type="match status" value="1"/>
</dbReference>
<keyword evidence="4 11" id="KW-0349">Heme</keyword>
<dbReference type="SUPFAM" id="SSF46626">
    <property type="entry name" value="Cytochrome c"/>
    <property type="match status" value="1"/>
</dbReference>
<keyword evidence="14" id="KW-1185">Reference proteome</keyword>
<sequence>MDSFEFNKIAGAVLAACLGIMVIGKVSNALVHPHIPEKPHIEVKEAAATPAAVEAAPAKAPPATGTDAAAGEAIFKKACTTCHTSEKGGPNKVGPNLFGIAGNKKAHLDGFSYSSGMTSKGGQWTDEDLNEFLFKPANFVKGTKMAFVGLPKDKDRGDVIAFLKSLK</sequence>
<evidence type="ECO:0000256" key="4">
    <source>
        <dbReference type="ARBA" id="ARBA00022617"/>
    </source>
</evidence>
<dbReference type="GO" id="GO:0005886">
    <property type="term" value="C:plasma membrane"/>
    <property type="evidence" value="ECO:0007669"/>
    <property type="project" value="UniProtKB-SubCell"/>
</dbReference>
<keyword evidence="7" id="KW-0249">Electron transport</keyword>
<feature type="domain" description="Cytochrome c" evidence="12">
    <location>
        <begin position="66"/>
        <end position="167"/>
    </location>
</feature>
<keyword evidence="8" id="KW-1133">Transmembrane helix</keyword>
<dbReference type="FunFam" id="1.10.760.10:FF:000026">
    <property type="entry name" value="Cytochrome C, membrane-bound"/>
    <property type="match status" value="1"/>
</dbReference>
<evidence type="ECO:0000256" key="1">
    <source>
        <dbReference type="ARBA" id="ARBA00004162"/>
    </source>
</evidence>
<dbReference type="Gene3D" id="1.10.760.10">
    <property type="entry name" value="Cytochrome c-like domain"/>
    <property type="match status" value="1"/>
</dbReference>
<keyword evidence="6 11" id="KW-0479">Metal-binding</keyword>
<evidence type="ECO:0000259" key="12">
    <source>
        <dbReference type="PROSITE" id="PS51007"/>
    </source>
</evidence>
<comment type="caution">
    <text evidence="13">The sequence shown here is derived from an EMBL/GenBank/DDBJ whole genome shotgun (WGS) entry which is preliminary data.</text>
</comment>
<dbReference type="EMBL" id="VDUZ01000018">
    <property type="protein sequence ID" value="TXL74450.1"/>
    <property type="molecule type" value="Genomic_DNA"/>
</dbReference>
<organism evidence="13 14">
    <name type="scientific">Vineibacter terrae</name>
    <dbReference type="NCBI Taxonomy" id="2586908"/>
    <lineage>
        <taxon>Bacteria</taxon>
        <taxon>Pseudomonadati</taxon>
        <taxon>Pseudomonadota</taxon>
        <taxon>Alphaproteobacteria</taxon>
        <taxon>Hyphomicrobiales</taxon>
        <taxon>Vineibacter</taxon>
    </lineage>
</organism>
<gene>
    <name evidence="13" type="ORF">FHP25_16940</name>
</gene>
<dbReference type="PRINTS" id="PR00604">
    <property type="entry name" value="CYTCHRMECIAB"/>
</dbReference>
<dbReference type="RefSeq" id="WP_147848129.1">
    <property type="nucleotide sequence ID" value="NZ_VDUZ01000018.1"/>
</dbReference>
<dbReference type="InterPro" id="IPR002327">
    <property type="entry name" value="Cyt_c_1A/1B"/>
</dbReference>
<comment type="subcellular location">
    <subcellularLocation>
        <location evidence="1">Cell membrane</location>
        <topology evidence="1">Single-pass membrane protein</topology>
    </subcellularLocation>
</comment>
<dbReference type="InterPro" id="IPR009056">
    <property type="entry name" value="Cyt_c-like_dom"/>
</dbReference>
<name>A0A5C8PL64_9HYPH</name>
<accession>A0A5C8PL64</accession>
<proteinExistence type="predicted"/>
<dbReference type="InterPro" id="IPR036909">
    <property type="entry name" value="Cyt_c-like_dom_sf"/>
</dbReference>